<comment type="cofactor">
    <cofactor evidence="4">
        <name>Zn(2+)</name>
        <dbReference type="ChEBI" id="CHEBI:29105"/>
    </cofactor>
</comment>
<dbReference type="NCBIfam" id="TIGR01163">
    <property type="entry name" value="rpe"/>
    <property type="match status" value="1"/>
</dbReference>
<comment type="function">
    <text evidence="10">Catalyzes the reversible epimerization of D-ribulose 5-phosphate to D-xylulose 5-phosphate.</text>
</comment>
<feature type="binding site" evidence="10">
    <location>
        <begin position="180"/>
        <end position="182"/>
    </location>
    <ligand>
        <name>substrate</name>
    </ligand>
</feature>
<evidence type="ECO:0000256" key="11">
    <source>
        <dbReference type="PIRNR" id="PIRNR001461"/>
    </source>
</evidence>
<dbReference type="FunFam" id="3.20.20.70:FF:000004">
    <property type="entry name" value="Ribulose-phosphate 3-epimerase"/>
    <property type="match status" value="1"/>
</dbReference>
<keyword evidence="8 10" id="KW-0479">Metal-binding</keyword>
<comment type="catalytic activity">
    <reaction evidence="1 10 11">
        <text>D-ribulose 5-phosphate = D-xylulose 5-phosphate</text>
        <dbReference type="Rhea" id="RHEA:13677"/>
        <dbReference type="ChEBI" id="CHEBI:57737"/>
        <dbReference type="ChEBI" id="CHEBI:58121"/>
        <dbReference type="EC" id="5.1.3.1"/>
    </reaction>
</comment>
<comment type="cofactor">
    <cofactor evidence="10 13">
        <name>a divalent metal cation</name>
        <dbReference type="ChEBI" id="CHEBI:60240"/>
    </cofactor>
    <text evidence="10 13">Binds 1 divalent metal cation per subunit.</text>
</comment>
<keyword evidence="13" id="KW-0862">Zinc</keyword>
<feature type="binding site" evidence="10 14">
    <location>
        <position position="73"/>
    </location>
    <ligand>
        <name>substrate</name>
    </ligand>
</feature>
<dbReference type="CDD" id="cd00429">
    <property type="entry name" value="RPE"/>
    <property type="match status" value="1"/>
</dbReference>
<keyword evidence="9 10" id="KW-0413">Isomerase</keyword>
<feature type="binding site" evidence="10 14">
    <location>
        <begin position="149"/>
        <end position="152"/>
    </location>
    <ligand>
        <name>substrate</name>
    </ligand>
</feature>
<feature type="active site" description="Proton acceptor" evidence="10 12">
    <location>
        <position position="42"/>
    </location>
</feature>
<dbReference type="Pfam" id="PF00834">
    <property type="entry name" value="Ribul_P_3_epim"/>
    <property type="match status" value="1"/>
</dbReference>
<feature type="binding site" evidence="10 13">
    <location>
        <position position="73"/>
    </location>
    <ligand>
        <name>a divalent metal cation</name>
        <dbReference type="ChEBI" id="CHEBI:60240"/>
    </ligand>
</feature>
<comment type="cofactor">
    <cofactor evidence="3">
        <name>Co(2+)</name>
        <dbReference type="ChEBI" id="CHEBI:48828"/>
    </cofactor>
</comment>
<keyword evidence="16" id="KW-1185">Reference proteome</keyword>
<feature type="binding site" evidence="10 13">
    <location>
        <position position="42"/>
    </location>
    <ligand>
        <name>a divalent metal cation</name>
        <dbReference type="ChEBI" id="CHEBI:60240"/>
    </ligand>
</feature>
<proteinExistence type="inferred from homology"/>
<keyword evidence="13" id="KW-0170">Cobalt</keyword>
<comment type="cofactor">
    <cofactor evidence="5">
        <name>Fe(2+)</name>
        <dbReference type="ChEBI" id="CHEBI:29033"/>
    </cofactor>
</comment>
<evidence type="ECO:0000256" key="9">
    <source>
        <dbReference type="ARBA" id="ARBA00023235"/>
    </source>
</evidence>
<evidence type="ECO:0000313" key="16">
    <source>
        <dbReference type="Proteomes" id="UP001279553"/>
    </source>
</evidence>
<feature type="binding site" evidence="10 14">
    <location>
        <begin position="202"/>
        <end position="203"/>
    </location>
    <ligand>
        <name>substrate</name>
    </ligand>
</feature>
<evidence type="ECO:0000256" key="3">
    <source>
        <dbReference type="ARBA" id="ARBA00001941"/>
    </source>
</evidence>
<evidence type="ECO:0000256" key="8">
    <source>
        <dbReference type="ARBA" id="ARBA00022723"/>
    </source>
</evidence>
<comment type="caution">
    <text evidence="15">The sequence shown here is derived from an EMBL/GenBank/DDBJ whole genome shotgun (WGS) entry which is preliminary data.</text>
</comment>
<dbReference type="Proteomes" id="UP001279553">
    <property type="component" value="Unassembled WGS sequence"/>
</dbReference>
<gene>
    <name evidence="10 15" type="primary">rpe</name>
    <name evidence="15" type="ORF">SIL87_05060</name>
</gene>
<evidence type="ECO:0000256" key="5">
    <source>
        <dbReference type="ARBA" id="ARBA00001954"/>
    </source>
</evidence>
<feature type="binding site" evidence="10 13">
    <location>
        <position position="180"/>
    </location>
    <ligand>
        <name>a divalent metal cation</name>
        <dbReference type="ChEBI" id="CHEBI:60240"/>
    </ligand>
</feature>
<evidence type="ECO:0000256" key="4">
    <source>
        <dbReference type="ARBA" id="ARBA00001947"/>
    </source>
</evidence>
<dbReference type="PIRSF" id="PIRSF001461">
    <property type="entry name" value="RPE"/>
    <property type="match status" value="1"/>
</dbReference>
<dbReference type="GO" id="GO:0004750">
    <property type="term" value="F:D-ribulose-phosphate 3-epimerase activity"/>
    <property type="evidence" value="ECO:0007669"/>
    <property type="project" value="UniProtKB-UniRule"/>
</dbReference>
<feature type="active site" description="Proton donor" evidence="10 12">
    <location>
        <position position="180"/>
    </location>
</feature>
<dbReference type="InterPro" id="IPR000056">
    <property type="entry name" value="Ribul_P_3_epim-like"/>
</dbReference>
<dbReference type="InterPro" id="IPR013785">
    <property type="entry name" value="Aldolase_TIM"/>
</dbReference>
<evidence type="ECO:0000256" key="7">
    <source>
        <dbReference type="ARBA" id="ARBA00013188"/>
    </source>
</evidence>
<feature type="binding site" evidence="10 14">
    <location>
        <position position="15"/>
    </location>
    <ligand>
        <name>substrate</name>
    </ligand>
</feature>
<sequence length="227" mass="23900">MLETVTTRPVIIAPSILSADFSMLGQETSGVIEAGADWVHIDVMDGHFVPNLTFGPVVIKSLRRHTAATFDCHLMISPVDAYLDAFADAGADIITVHAEATTHLDRTVQAIKARGCKAGVALCPGTHEDALTYVLDQLDLVLIMTVNPGFGGQSFLSSQLPKIRRVREMIGDRNISLELDGGIAPDNIGACVEAGADVFVAGSSVFRGGPNRYAENIAALRTGAAGG</sequence>
<evidence type="ECO:0000256" key="12">
    <source>
        <dbReference type="PIRSR" id="PIRSR001461-1"/>
    </source>
</evidence>
<feature type="binding site" evidence="14">
    <location>
        <position position="182"/>
    </location>
    <ligand>
        <name>substrate</name>
    </ligand>
</feature>
<evidence type="ECO:0000313" key="15">
    <source>
        <dbReference type="EMBL" id="MDX5930135.1"/>
    </source>
</evidence>
<dbReference type="HAMAP" id="MF_02227">
    <property type="entry name" value="RPE"/>
    <property type="match status" value="1"/>
</dbReference>
<dbReference type="NCBIfam" id="NF004076">
    <property type="entry name" value="PRK05581.1-4"/>
    <property type="match status" value="1"/>
</dbReference>
<evidence type="ECO:0000256" key="10">
    <source>
        <dbReference type="HAMAP-Rule" id="MF_02227"/>
    </source>
</evidence>
<name>A0AAW9DN27_ACIAO</name>
<evidence type="ECO:0000256" key="6">
    <source>
        <dbReference type="ARBA" id="ARBA00009541"/>
    </source>
</evidence>
<dbReference type="GO" id="GO:0019323">
    <property type="term" value="P:pentose catabolic process"/>
    <property type="evidence" value="ECO:0007669"/>
    <property type="project" value="UniProtKB-UniRule"/>
</dbReference>
<dbReference type="InterPro" id="IPR026019">
    <property type="entry name" value="Ribul_P_3_epim"/>
</dbReference>
<dbReference type="InterPro" id="IPR011060">
    <property type="entry name" value="RibuloseP-bd_barrel"/>
</dbReference>
<dbReference type="PROSITE" id="PS01086">
    <property type="entry name" value="RIBUL_P_3_EPIMER_2"/>
    <property type="match status" value="1"/>
</dbReference>
<keyword evidence="10 11" id="KW-0119">Carbohydrate metabolism</keyword>
<dbReference type="EC" id="5.1.3.1" evidence="7 10"/>
<evidence type="ECO:0000256" key="14">
    <source>
        <dbReference type="PIRSR" id="PIRSR001461-3"/>
    </source>
</evidence>
<evidence type="ECO:0000256" key="2">
    <source>
        <dbReference type="ARBA" id="ARBA00001936"/>
    </source>
</evidence>
<dbReference type="PROSITE" id="PS01085">
    <property type="entry name" value="RIBUL_P_3_EPIMER_1"/>
    <property type="match status" value="1"/>
</dbReference>
<dbReference type="GO" id="GO:0046872">
    <property type="term" value="F:metal ion binding"/>
    <property type="evidence" value="ECO:0007669"/>
    <property type="project" value="UniProtKB-UniRule"/>
</dbReference>
<feature type="binding site" evidence="10 13">
    <location>
        <position position="40"/>
    </location>
    <ligand>
        <name>a divalent metal cation</name>
        <dbReference type="ChEBI" id="CHEBI:60240"/>
    </ligand>
</feature>
<dbReference type="PANTHER" id="PTHR11749">
    <property type="entry name" value="RIBULOSE-5-PHOSPHATE-3-EPIMERASE"/>
    <property type="match status" value="1"/>
</dbReference>
<dbReference type="GO" id="GO:0005737">
    <property type="term" value="C:cytoplasm"/>
    <property type="evidence" value="ECO:0007669"/>
    <property type="project" value="UniProtKB-ARBA"/>
</dbReference>
<reference evidence="15 16" key="1">
    <citation type="submission" date="2023-11" db="EMBL/GenBank/DDBJ databases">
        <title>MicrobeMod: A computational toolkit for identifying prokaryotic methylation and restriction-modification with nanopore sequencing.</title>
        <authorList>
            <person name="Crits-Christoph A."/>
            <person name="Kang S.C."/>
            <person name="Lee H."/>
            <person name="Ostrov N."/>
        </authorList>
    </citation>
    <scope>NUCLEOTIDE SEQUENCE [LARGE SCALE GENOMIC DNA]</scope>
    <source>
        <strain evidence="15 16">DSMZ 700</strain>
    </source>
</reference>
<evidence type="ECO:0000256" key="13">
    <source>
        <dbReference type="PIRSR" id="PIRSR001461-2"/>
    </source>
</evidence>
<comment type="pathway">
    <text evidence="10">Carbohydrate degradation.</text>
</comment>
<keyword evidence="13" id="KW-0464">Manganese</keyword>
<dbReference type="AlphaFoldDB" id="A0AAW9DN27"/>
<accession>A0AAW9DN27</accession>
<evidence type="ECO:0000256" key="1">
    <source>
        <dbReference type="ARBA" id="ARBA00001782"/>
    </source>
</evidence>
<comment type="similarity">
    <text evidence="6 10 11">Belongs to the ribulose-phosphate 3-epimerase family.</text>
</comment>
<organism evidence="15 16">
    <name type="scientific">Acidiphilium acidophilum</name>
    <name type="common">Thiobacillus acidophilus</name>
    <dbReference type="NCBI Taxonomy" id="76588"/>
    <lineage>
        <taxon>Bacteria</taxon>
        <taxon>Pseudomonadati</taxon>
        <taxon>Pseudomonadota</taxon>
        <taxon>Alphaproteobacteria</taxon>
        <taxon>Acetobacterales</taxon>
        <taxon>Acidocellaceae</taxon>
        <taxon>Acidiphilium</taxon>
    </lineage>
</organism>
<dbReference type="SUPFAM" id="SSF51366">
    <property type="entry name" value="Ribulose-phoshate binding barrel"/>
    <property type="match status" value="1"/>
</dbReference>
<protein>
    <recommendedName>
        <fullName evidence="7 10">Ribulose-phosphate 3-epimerase</fullName>
        <ecNumber evidence="7 10">5.1.3.1</ecNumber>
    </recommendedName>
</protein>
<dbReference type="GO" id="GO:0006098">
    <property type="term" value="P:pentose-phosphate shunt"/>
    <property type="evidence" value="ECO:0007669"/>
    <property type="project" value="UniProtKB-UniRule"/>
</dbReference>
<dbReference type="RefSeq" id="WP_319613100.1">
    <property type="nucleotide sequence ID" value="NZ_JAWXYB010000018.1"/>
</dbReference>
<dbReference type="Gene3D" id="3.20.20.70">
    <property type="entry name" value="Aldolase class I"/>
    <property type="match status" value="1"/>
</dbReference>
<comment type="cofactor">
    <cofactor evidence="2">
        <name>Mn(2+)</name>
        <dbReference type="ChEBI" id="CHEBI:29035"/>
    </cofactor>
</comment>
<dbReference type="EMBL" id="JAWXYB010000018">
    <property type="protein sequence ID" value="MDX5930135.1"/>
    <property type="molecule type" value="Genomic_DNA"/>
</dbReference>